<dbReference type="InterPro" id="IPR039535">
    <property type="entry name" value="ASST-like"/>
</dbReference>
<accession>A0A2T2NCR3</accession>
<dbReference type="OrthoDB" id="5427350at2759"/>
<keyword evidence="2" id="KW-0732">Signal</keyword>
<keyword evidence="4" id="KW-1185">Reference proteome</keyword>
<dbReference type="PANTHER" id="PTHR35340">
    <property type="entry name" value="PQQ ENZYME REPEAT PROTEIN-RELATED"/>
    <property type="match status" value="1"/>
</dbReference>
<feature type="region of interest" description="Disordered" evidence="1">
    <location>
        <begin position="521"/>
        <end position="549"/>
    </location>
</feature>
<evidence type="ECO:0000313" key="3">
    <source>
        <dbReference type="EMBL" id="PSN63232.1"/>
    </source>
</evidence>
<dbReference type="Pfam" id="PF14269">
    <property type="entry name" value="Arylsulfotran_2"/>
    <property type="match status" value="1"/>
</dbReference>
<reference evidence="3 4" key="1">
    <citation type="journal article" date="2018" name="Front. Microbiol.">
        <title>Genome-Wide Analysis of Corynespora cassiicola Leaf Fall Disease Putative Effectors.</title>
        <authorList>
            <person name="Lopez D."/>
            <person name="Ribeiro S."/>
            <person name="Label P."/>
            <person name="Fumanal B."/>
            <person name="Venisse J.S."/>
            <person name="Kohler A."/>
            <person name="de Oliveira R.R."/>
            <person name="Labutti K."/>
            <person name="Lipzen A."/>
            <person name="Lail K."/>
            <person name="Bauer D."/>
            <person name="Ohm R.A."/>
            <person name="Barry K.W."/>
            <person name="Spatafora J."/>
            <person name="Grigoriev I.V."/>
            <person name="Martin F.M."/>
            <person name="Pujade-Renaud V."/>
        </authorList>
    </citation>
    <scope>NUCLEOTIDE SEQUENCE [LARGE SCALE GENOMIC DNA]</scope>
    <source>
        <strain evidence="3 4">Philippines</strain>
    </source>
</reference>
<dbReference type="PANTHER" id="PTHR35340:SF9">
    <property type="entry name" value="ASST-DOMAIN-CONTAINING PROTEIN"/>
    <property type="match status" value="1"/>
</dbReference>
<proteinExistence type="predicted"/>
<feature type="chain" id="PRO_5015687426" description="ASST-domain-containing protein" evidence="2">
    <location>
        <begin position="19"/>
        <end position="577"/>
    </location>
</feature>
<protein>
    <recommendedName>
        <fullName evidence="5">ASST-domain-containing protein</fullName>
    </recommendedName>
</protein>
<organism evidence="3 4">
    <name type="scientific">Corynespora cassiicola Philippines</name>
    <dbReference type="NCBI Taxonomy" id="1448308"/>
    <lineage>
        <taxon>Eukaryota</taxon>
        <taxon>Fungi</taxon>
        <taxon>Dikarya</taxon>
        <taxon>Ascomycota</taxon>
        <taxon>Pezizomycotina</taxon>
        <taxon>Dothideomycetes</taxon>
        <taxon>Pleosporomycetidae</taxon>
        <taxon>Pleosporales</taxon>
        <taxon>Corynesporascaceae</taxon>
        <taxon>Corynespora</taxon>
    </lineage>
</organism>
<dbReference type="EMBL" id="KZ678140">
    <property type="protein sequence ID" value="PSN63232.1"/>
    <property type="molecule type" value="Genomic_DNA"/>
</dbReference>
<evidence type="ECO:0000256" key="2">
    <source>
        <dbReference type="SAM" id="SignalP"/>
    </source>
</evidence>
<dbReference type="InterPro" id="IPR011047">
    <property type="entry name" value="Quinoprotein_ADH-like_sf"/>
</dbReference>
<dbReference type="SUPFAM" id="SSF50998">
    <property type="entry name" value="Quinoprotein alcohol dehydrogenase-like"/>
    <property type="match status" value="1"/>
</dbReference>
<dbReference type="InterPro" id="IPR053143">
    <property type="entry name" value="Arylsulfate_ST"/>
</dbReference>
<dbReference type="STRING" id="1448308.A0A2T2NCR3"/>
<feature type="signal peptide" evidence="2">
    <location>
        <begin position="1"/>
        <end position="18"/>
    </location>
</feature>
<evidence type="ECO:0000313" key="4">
    <source>
        <dbReference type="Proteomes" id="UP000240883"/>
    </source>
</evidence>
<sequence length="577" mass="63173">MKQVSLALSNLLWAYAHAQSGSESDERNNITEPRSNFVSRPDLTPLALNVSIQNSDPVNGYQPGFIFISPYLATQTGPHIYDKAGNLVWSGYNQTEQEQERQINTHSLQPCSYRGSPHLCMWKGHQRSGSGWGEGLIMNENYEFVQTLQTGEGTIESDMHDVFPINDGETALLLAYNPIEYDLSVYDVDSDPQWLIEGMFQEINVTTGEVLFEWHSIDHVDLSASYVPPGANTVSGDGSNEMDGWDYFHINSVDKSPTTGNYIISARHTSGVYAIDGSDGSVLWTLSYGAENNSFHHENFNFTFQHDARWLQENDTHTVISLFDNGSDDSNHTSTESFGLIISIDHEAEAANLLQRVAAPRQVRPNGIHAGSQCNFQVFENGGAFVGWGSVPAVTETNPAGEHVLHAEFGSWINNYRAYAGNWTGRPLDSPALVAPAQAENTTTQLVAYFSWNGATEIRTWKIWGSGNEEEGFEELGSVEKEGFETRWESEEYTPFIFVEALDANDDSLGNSSIVGVSRLSSNGSEIEPSSTPTQASGPEPTETGEEGAAMRTAGDAGYTLLTAVVVGSVAVGFSLL</sequence>
<dbReference type="AlphaFoldDB" id="A0A2T2NCR3"/>
<evidence type="ECO:0000256" key="1">
    <source>
        <dbReference type="SAM" id="MobiDB-lite"/>
    </source>
</evidence>
<dbReference type="Proteomes" id="UP000240883">
    <property type="component" value="Unassembled WGS sequence"/>
</dbReference>
<feature type="compositionally biased region" description="Polar residues" evidence="1">
    <location>
        <begin position="521"/>
        <end position="537"/>
    </location>
</feature>
<name>A0A2T2NCR3_CORCC</name>
<evidence type="ECO:0008006" key="5">
    <source>
        <dbReference type="Google" id="ProtNLM"/>
    </source>
</evidence>
<gene>
    <name evidence="3" type="ORF">BS50DRAFT_679554</name>
</gene>